<protein>
    <recommendedName>
        <fullName evidence="3">Ornithine carbamoyltransferase</fullName>
    </recommendedName>
</protein>
<accession>A0A382VV97</accession>
<proteinExistence type="predicted"/>
<sequence>MDAASIETILENTTVMKAQRGKSQHQPLAGQTWAMIFAKSST</sequence>
<gene>
    <name evidence="2" type="ORF">METZ01_LOCUS403277</name>
</gene>
<organism evidence="2">
    <name type="scientific">marine metagenome</name>
    <dbReference type="NCBI Taxonomy" id="408172"/>
    <lineage>
        <taxon>unclassified sequences</taxon>
        <taxon>metagenomes</taxon>
        <taxon>ecological metagenomes</taxon>
    </lineage>
</organism>
<dbReference type="AlphaFoldDB" id="A0A382VV97"/>
<dbReference type="EMBL" id="UINC01154894">
    <property type="protein sequence ID" value="SVD50423.1"/>
    <property type="molecule type" value="Genomic_DNA"/>
</dbReference>
<evidence type="ECO:0000256" key="1">
    <source>
        <dbReference type="ARBA" id="ARBA00022679"/>
    </source>
</evidence>
<keyword evidence="1" id="KW-0808">Transferase</keyword>
<feature type="non-terminal residue" evidence="2">
    <location>
        <position position="42"/>
    </location>
</feature>
<dbReference type="InterPro" id="IPR036901">
    <property type="entry name" value="Asp/Orn_carbamoylTrfase_sf"/>
</dbReference>
<dbReference type="Gene3D" id="3.40.50.1370">
    <property type="entry name" value="Aspartate/ornithine carbamoyltransferase"/>
    <property type="match status" value="1"/>
</dbReference>
<reference evidence="2" key="1">
    <citation type="submission" date="2018-05" db="EMBL/GenBank/DDBJ databases">
        <authorList>
            <person name="Lanie J.A."/>
            <person name="Ng W.-L."/>
            <person name="Kazmierczak K.M."/>
            <person name="Andrzejewski T.M."/>
            <person name="Davidsen T.M."/>
            <person name="Wayne K.J."/>
            <person name="Tettelin H."/>
            <person name="Glass J.I."/>
            <person name="Rusch D."/>
            <person name="Podicherti R."/>
            <person name="Tsui H.-C.T."/>
            <person name="Winkler M.E."/>
        </authorList>
    </citation>
    <scope>NUCLEOTIDE SEQUENCE</scope>
</reference>
<dbReference type="GO" id="GO:0016743">
    <property type="term" value="F:carboxyl- or carbamoyltransferase activity"/>
    <property type="evidence" value="ECO:0007669"/>
    <property type="project" value="InterPro"/>
</dbReference>
<evidence type="ECO:0008006" key="3">
    <source>
        <dbReference type="Google" id="ProtNLM"/>
    </source>
</evidence>
<name>A0A382VV97_9ZZZZ</name>
<evidence type="ECO:0000313" key="2">
    <source>
        <dbReference type="EMBL" id="SVD50423.1"/>
    </source>
</evidence>
<dbReference type="GO" id="GO:0016597">
    <property type="term" value="F:amino acid binding"/>
    <property type="evidence" value="ECO:0007669"/>
    <property type="project" value="InterPro"/>
</dbReference>
<dbReference type="GO" id="GO:0006520">
    <property type="term" value="P:amino acid metabolic process"/>
    <property type="evidence" value="ECO:0007669"/>
    <property type="project" value="InterPro"/>
</dbReference>